<accession>A0ABM8FRT4</accession>
<gene>
    <name evidence="1" type="ORF">GCM10025863_07030</name>
</gene>
<keyword evidence="2" id="KW-1185">Reference proteome</keyword>
<organism evidence="1 2">
    <name type="scientific">Microbacterium suwonense</name>
    <dbReference type="NCBI Taxonomy" id="683047"/>
    <lineage>
        <taxon>Bacteria</taxon>
        <taxon>Bacillati</taxon>
        <taxon>Actinomycetota</taxon>
        <taxon>Actinomycetes</taxon>
        <taxon>Micrococcales</taxon>
        <taxon>Microbacteriaceae</taxon>
        <taxon>Microbacterium</taxon>
    </lineage>
</organism>
<reference evidence="2" key="1">
    <citation type="journal article" date="2019" name="Int. J. Syst. Evol. Microbiol.">
        <title>The Global Catalogue of Microorganisms (GCM) 10K type strain sequencing project: providing services to taxonomists for standard genome sequencing and annotation.</title>
        <authorList>
            <consortium name="The Broad Institute Genomics Platform"/>
            <consortium name="The Broad Institute Genome Sequencing Center for Infectious Disease"/>
            <person name="Wu L."/>
            <person name="Ma J."/>
        </authorList>
    </citation>
    <scope>NUCLEOTIDE SEQUENCE [LARGE SCALE GENOMIC DNA]</scope>
    <source>
        <strain evidence="2">NBRC 106310</strain>
    </source>
</reference>
<evidence type="ECO:0000313" key="1">
    <source>
        <dbReference type="EMBL" id="BDZ38089.1"/>
    </source>
</evidence>
<name>A0ABM8FRT4_9MICO</name>
<sequence length="75" mass="7962">MSSAPTHLISVESAEIGCRWWAPSFGAHVAPKLSVRDVAHCASITTIPILQVRSDIRAVPAAETEPEDTCPVALP</sequence>
<dbReference type="EMBL" id="AP027728">
    <property type="protein sequence ID" value="BDZ38089.1"/>
    <property type="molecule type" value="Genomic_DNA"/>
</dbReference>
<proteinExistence type="predicted"/>
<evidence type="ECO:0000313" key="2">
    <source>
        <dbReference type="Proteomes" id="UP001321543"/>
    </source>
</evidence>
<dbReference type="Proteomes" id="UP001321543">
    <property type="component" value="Chromosome"/>
</dbReference>
<protein>
    <submittedName>
        <fullName evidence="1">Uncharacterized protein</fullName>
    </submittedName>
</protein>